<dbReference type="Proteomes" id="UP000192911">
    <property type="component" value="Unassembled WGS sequence"/>
</dbReference>
<dbReference type="InterPro" id="IPR032598">
    <property type="entry name" value="RsaM-like"/>
</dbReference>
<keyword evidence="2" id="KW-1185">Reference proteome</keyword>
<dbReference type="OrthoDB" id="6921559at2"/>
<dbReference type="RefSeq" id="WP_085224750.1">
    <property type="nucleotide sequence ID" value="NZ_BSQD01000002.1"/>
</dbReference>
<dbReference type="STRING" id="28094.SAMN06295900_102140"/>
<dbReference type="GeneID" id="95552538"/>
<evidence type="ECO:0000313" key="1">
    <source>
        <dbReference type="EMBL" id="SMF05286.1"/>
    </source>
</evidence>
<sequence>MRHIPVPADSRFRDGYVRLPEEALDEMNLVHVDSGLDEMLLQELLANDVDAVTAGYTEWEQTPLPGRTHITLGWDWYLDRTSGALVVAWGDVRSNVMCIGTDGRDLGMARTAWLLVRRVSLLNWPGAVTQAALAQMPERANEIGPTLQ</sequence>
<evidence type="ECO:0008006" key="3">
    <source>
        <dbReference type="Google" id="ProtNLM"/>
    </source>
</evidence>
<proteinExistence type="predicted"/>
<evidence type="ECO:0000313" key="2">
    <source>
        <dbReference type="Proteomes" id="UP000192911"/>
    </source>
</evidence>
<dbReference type="Gene3D" id="3.10.450.610">
    <property type="match status" value="1"/>
</dbReference>
<name>A0A1X7CYD2_TRICW</name>
<dbReference type="EMBL" id="FXAH01000002">
    <property type="protein sequence ID" value="SMF05286.1"/>
    <property type="molecule type" value="Genomic_DNA"/>
</dbReference>
<dbReference type="AlphaFoldDB" id="A0A1X7CYD2"/>
<accession>A0A1X7CYD2</accession>
<organism evidence="1 2">
    <name type="scientific">Trinickia caryophylli</name>
    <name type="common">Paraburkholderia caryophylli</name>
    <dbReference type="NCBI Taxonomy" id="28094"/>
    <lineage>
        <taxon>Bacteria</taxon>
        <taxon>Pseudomonadati</taxon>
        <taxon>Pseudomonadota</taxon>
        <taxon>Betaproteobacteria</taxon>
        <taxon>Burkholderiales</taxon>
        <taxon>Burkholderiaceae</taxon>
        <taxon>Trinickia</taxon>
    </lineage>
</organism>
<dbReference type="Pfam" id="PF16245">
    <property type="entry name" value="DUF4902"/>
    <property type="match status" value="1"/>
</dbReference>
<protein>
    <recommendedName>
        <fullName evidence="3">DUF4902 domain-containing protein</fullName>
    </recommendedName>
</protein>
<reference evidence="2" key="1">
    <citation type="submission" date="2017-04" db="EMBL/GenBank/DDBJ databases">
        <authorList>
            <person name="Varghese N."/>
            <person name="Submissions S."/>
        </authorList>
    </citation>
    <scope>NUCLEOTIDE SEQUENCE [LARGE SCALE GENOMIC DNA]</scope>
    <source>
        <strain evidence="2">Ballard 720</strain>
    </source>
</reference>
<gene>
    <name evidence="1" type="ORF">SAMN06295900_102140</name>
</gene>